<accession>A0A0A9GPJ2</accession>
<reference evidence="1" key="1">
    <citation type="submission" date="2014-09" db="EMBL/GenBank/DDBJ databases">
        <authorList>
            <person name="Magalhaes I.L.F."/>
            <person name="Oliveira U."/>
            <person name="Santos F.R."/>
            <person name="Vidigal T.H.D.A."/>
            <person name="Brescovit A.D."/>
            <person name="Santos A.J."/>
        </authorList>
    </citation>
    <scope>NUCLEOTIDE SEQUENCE</scope>
    <source>
        <tissue evidence="1">Shoot tissue taken approximately 20 cm above the soil surface</tissue>
    </source>
</reference>
<dbReference type="EMBL" id="GBRH01172562">
    <property type="protein sequence ID" value="JAE25334.1"/>
    <property type="molecule type" value="Transcribed_RNA"/>
</dbReference>
<name>A0A0A9GPJ2_ARUDO</name>
<dbReference type="AlphaFoldDB" id="A0A0A9GPJ2"/>
<sequence length="38" mass="4538">MIIYVESIFPAARKFLFKFSFTYGCTKRKQFTLSHSML</sequence>
<evidence type="ECO:0000313" key="1">
    <source>
        <dbReference type="EMBL" id="JAE25334.1"/>
    </source>
</evidence>
<proteinExistence type="predicted"/>
<organism evidence="1">
    <name type="scientific">Arundo donax</name>
    <name type="common">Giant reed</name>
    <name type="synonym">Donax arundinaceus</name>
    <dbReference type="NCBI Taxonomy" id="35708"/>
    <lineage>
        <taxon>Eukaryota</taxon>
        <taxon>Viridiplantae</taxon>
        <taxon>Streptophyta</taxon>
        <taxon>Embryophyta</taxon>
        <taxon>Tracheophyta</taxon>
        <taxon>Spermatophyta</taxon>
        <taxon>Magnoliopsida</taxon>
        <taxon>Liliopsida</taxon>
        <taxon>Poales</taxon>
        <taxon>Poaceae</taxon>
        <taxon>PACMAD clade</taxon>
        <taxon>Arundinoideae</taxon>
        <taxon>Arundineae</taxon>
        <taxon>Arundo</taxon>
    </lineage>
</organism>
<protein>
    <submittedName>
        <fullName evidence="1">Uncharacterized protein</fullName>
    </submittedName>
</protein>
<reference evidence="1" key="2">
    <citation type="journal article" date="2015" name="Data Brief">
        <title>Shoot transcriptome of the giant reed, Arundo donax.</title>
        <authorList>
            <person name="Barrero R.A."/>
            <person name="Guerrero F.D."/>
            <person name="Moolhuijzen P."/>
            <person name="Goolsby J.A."/>
            <person name="Tidwell J."/>
            <person name="Bellgard S.E."/>
            <person name="Bellgard M.I."/>
        </authorList>
    </citation>
    <scope>NUCLEOTIDE SEQUENCE</scope>
    <source>
        <tissue evidence="1">Shoot tissue taken approximately 20 cm above the soil surface</tissue>
    </source>
</reference>